<keyword evidence="1" id="KW-0472">Membrane</keyword>
<keyword evidence="1" id="KW-1133">Transmembrane helix</keyword>
<feature type="transmembrane region" description="Helical" evidence="1">
    <location>
        <begin position="15"/>
        <end position="33"/>
    </location>
</feature>
<comment type="caution">
    <text evidence="2">The sequence shown here is derived from an EMBL/GenBank/DDBJ whole genome shotgun (WGS) entry which is preliminary data.</text>
</comment>
<feature type="transmembrane region" description="Helical" evidence="1">
    <location>
        <begin position="105"/>
        <end position="126"/>
    </location>
</feature>
<gene>
    <name evidence="2" type="ORF">GCM10009681_49730</name>
</gene>
<keyword evidence="3" id="KW-1185">Reference proteome</keyword>
<dbReference type="Proteomes" id="UP001500655">
    <property type="component" value="Unassembled WGS sequence"/>
</dbReference>
<protein>
    <submittedName>
        <fullName evidence="2">Uncharacterized protein</fullName>
    </submittedName>
</protein>
<sequence>MKLYAETGRVRTRQLFTDVCVVVWIAFWIWASFQLHDLIMSLAGPGERAQSAGEGLAGNLSDAGGKAGNLPLVGGVLATPFNNAAEAARSLADAGRELQVAVERIAYAASLLVVIVPLALVVLGWLPWRVRWMRRASAAAALRDEPAGVDMLALRALARRPLRQLVACDPNAAKAWRDGDPEVVRALAAMELASMGLSDRDL</sequence>
<proteinExistence type="predicted"/>
<keyword evidence="1" id="KW-0812">Transmembrane</keyword>
<dbReference type="EMBL" id="BAAALS010000032">
    <property type="protein sequence ID" value="GAA1772364.1"/>
    <property type="molecule type" value="Genomic_DNA"/>
</dbReference>
<reference evidence="2 3" key="1">
    <citation type="journal article" date="2019" name="Int. J. Syst. Evol. Microbiol.">
        <title>The Global Catalogue of Microorganisms (GCM) 10K type strain sequencing project: providing services to taxonomists for standard genome sequencing and annotation.</title>
        <authorList>
            <consortium name="The Broad Institute Genomics Platform"/>
            <consortium name="The Broad Institute Genome Sequencing Center for Infectious Disease"/>
            <person name="Wu L."/>
            <person name="Ma J."/>
        </authorList>
    </citation>
    <scope>NUCLEOTIDE SEQUENCE [LARGE SCALE GENOMIC DNA]</scope>
    <source>
        <strain evidence="2 3">JCM 13249</strain>
    </source>
</reference>
<name>A0ABN2L1Z0_9ACTN</name>
<evidence type="ECO:0000313" key="3">
    <source>
        <dbReference type="Proteomes" id="UP001500655"/>
    </source>
</evidence>
<evidence type="ECO:0000313" key="2">
    <source>
        <dbReference type="EMBL" id="GAA1772364.1"/>
    </source>
</evidence>
<dbReference type="RefSeq" id="WP_344086841.1">
    <property type="nucleotide sequence ID" value="NZ_BAAALS010000032.1"/>
</dbReference>
<accession>A0ABN2L1Z0</accession>
<organism evidence="2 3">
    <name type="scientific">Luedemannella helvata</name>
    <dbReference type="NCBI Taxonomy" id="349315"/>
    <lineage>
        <taxon>Bacteria</taxon>
        <taxon>Bacillati</taxon>
        <taxon>Actinomycetota</taxon>
        <taxon>Actinomycetes</taxon>
        <taxon>Micromonosporales</taxon>
        <taxon>Micromonosporaceae</taxon>
        <taxon>Luedemannella</taxon>
    </lineage>
</organism>
<evidence type="ECO:0000256" key="1">
    <source>
        <dbReference type="SAM" id="Phobius"/>
    </source>
</evidence>